<reference evidence="2" key="1">
    <citation type="journal article" date="2019" name="Int. J. Syst. Evol. Microbiol.">
        <title>The Global Catalogue of Microorganisms (GCM) 10K type strain sequencing project: providing services to taxonomists for standard genome sequencing and annotation.</title>
        <authorList>
            <consortium name="The Broad Institute Genomics Platform"/>
            <consortium name="The Broad Institute Genome Sequencing Center for Infectious Disease"/>
            <person name="Wu L."/>
            <person name="Ma J."/>
        </authorList>
    </citation>
    <scope>NUCLEOTIDE SEQUENCE [LARGE SCALE GENOMIC DNA]</scope>
    <source>
        <strain evidence="2">JCM 11448</strain>
    </source>
</reference>
<dbReference type="Proteomes" id="UP001500282">
    <property type="component" value="Unassembled WGS sequence"/>
</dbReference>
<protein>
    <submittedName>
        <fullName evidence="1">Uncharacterized protein</fullName>
    </submittedName>
</protein>
<accession>A0ABP4HCV2</accession>
<gene>
    <name evidence="1" type="ORF">GCM10009579_17570</name>
</gene>
<comment type="caution">
    <text evidence="1">The sequence shown here is derived from an EMBL/GenBank/DDBJ whole genome shotgun (WGS) entry which is preliminary data.</text>
</comment>
<evidence type="ECO:0000313" key="2">
    <source>
        <dbReference type="Proteomes" id="UP001500282"/>
    </source>
</evidence>
<evidence type="ECO:0000313" key="1">
    <source>
        <dbReference type="EMBL" id="GAA1259937.1"/>
    </source>
</evidence>
<organism evidence="1 2">
    <name type="scientific">Streptomyces javensis</name>
    <dbReference type="NCBI Taxonomy" id="114698"/>
    <lineage>
        <taxon>Bacteria</taxon>
        <taxon>Bacillati</taxon>
        <taxon>Actinomycetota</taxon>
        <taxon>Actinomycetes</taxon>
        <taxon>Kitasatosporales</taxon>
        <taxon>Streptomycetaceae</taxon>
        <taxon>Streptomyces</taxon>
        <taxon>Streptomyces violaceusniger group</taxon>
    </lineage>
</organism>
<keyword evidence="2" id="KW-1185">Reference proteome</keyword>
<proteinExistence type="predicted"/>
<sequence length="57" mass="5681">MLGGASIKASGAFGGMAATAAQDARDLGIDPIVEFGFDPERRSAATPTGGKLIVTTD</sequence>
<name>A0ABP4HCV2_9ACTN</name>
<dbReference type="EMBL" id="BAAAIH010000006">
    <property type="protein sequence ID" value="GAA1259937.1"/>
    <property type="molecule type" value="Genomic_DNA"/>
</dbReference>